<dbReference type="EMBL" id="JANPWB010000013">
    <property type="protein sequence ID" value="KAJ1104725.1"/>
    <property type="molecule type" value="Genomic_DNA"/>
</dbReference>
<evidence type="ECO:0000313" key="2">
    <source>
        <dbReference type="EMBL" id="KAJ1104725.1"/>
    </source>
</evidence>
<name>A0AAV7MPN0_PLEWA</name>
<gene>
    <name evidence="2" type="ORF">NDU88_002134</name>
</gene>
<proteinExistence type="predicted"/>
<evidence type="ECO:0000313" key="3">
    <source>
        <dbReference type="Proteomes" id="UP001066276"/>
    </source>
</evidence>
<dbReference type="AlphaFoldDB" id="A0AAV7MPN0"/>
<comment type="caution">
    <text evidence="2">The sequence shown here is derived from an EMBL/GenBank/DDBJ whole genome shotgun (WGS) entry which is preliminary data.</text>
</comment>
<sequence>MIVSGQVAPLRRLGPLLQLSLTCGALMVKVKLRLLRIMFTHGEERPTGSRREPPAKAPSLLHNRRAAAGHPHLRCGTPADRSQDGSRRHKQRPPRNPPAAGPHSQASRASPAPPPGYPRPTPRVGPKLQPSCRQMSTKPSAGAGRLTTVSSEHATSGARADQALSTASRAPDVPRRAPTAGVRPRVSTPPLIGPRTTSLWLRWLIPKWRPPPPKSATRAPAAGPASTTCGPPPPAGAQFKCRTDSFNQGPTPIRCRPRRLATLRSQSCHPSPVRLTAAPHVINPRTASTLQPSGSLKRRQHCRDYSASRRRSSPGPAASTRPGLESRLTPKRAPAGASARSAHRLCGSRAPPRRWKAGISYLR</sequence>
<feature type="compositionally biased region" description="Low complexity" evidence="1">
    <location>
        <begin position="313"/>
        <end position="323"/>
    </location>
</feature>
<accession>A0AAV7MPN0</accession>
<reference evidence="2" key="1">
    <citation type="journal article" date="2022" name="bioRxiv">
        <title>Sequencing and chromosome-scale assembly of the giantPleurodeles waltlgenome.</title>
        <authorList>
            <person name="Brown T."/>
            <person name="Elewa A."/>
            <person name="Iarovenko S."/>
            <person name="Subramanian E."/>
            <person name="Araus A.J."/>
            <person name="Petzold A."/>
            <person name="Susuki M."/>
            <person name="Suzuki K.-i.T."/>
            <person name="Hayashi T."/>
            <person name="Toyoda A."/>
            <person name="Oliveira C."/>
            <person name="Osipova E."/>
            <person name="Leigh N.D."/>
            <person name="Simon A."/>
            <person name="Yun M.H."/>
        </authorList>
    </citation>
    <scope>NUCLEOTIDE SEQUENCE</scope>
    <source>
        <strain evidence="2">20211129_DDA</strain>
        <tissue evidence="2">Liver</tissue>
    </source>
</reference>
<feature type="compositionally biased region" description="Polar residues" evidence="1">
    <location>
        <begin position="285"/>
        <end position="294"/>
    </location>
</feature>
<feature type="compositionally biased region" description="Pro residues" evidence="1">
    <location>
        <begin position="111"/>
        <end position="123"/>
    </location>
</feature>
<evidence type="ECO:0000256" key="1">
    <source>
        <dbReference type="SAM" id="MobiDB-lite"/>
    </source>
</evidence>
<feature type="region of interest" description="Disordered" evidence="1">
    <location>
        <begin position="211"/>
        <end position="351"/>
    </location>
</feature>
<keyword evidence="3" id="KW-1185">Reference proteome</keyword>
<protein>
    <submittedName>
        <fullName evidence="2">Uncharacterized protein</fullName>
    </submittedName>
</protein>
<dbReference type="Proteomes" id="UP001066276">
    <property type="component" value="Chromosome 9"/>
</dbReference>
<feature type="region of interest" description="Disordered" evidence="1">
    <location>
        <begin position="67"/>
        <end position="193"/>
    </location>
</feature>
<organism evidence="2 3">
    <name type="scientific">Pleurodeles waltl</name>
    <name type="common">Iberian ribbed newt</name>
    <dbReference type="NCBI Taxonomy" id="8319"/>
    <lineage>
        <taxon>Eukaryota</taxon>
        <taxon>Metazoa</taxon>
        <taxon>Chordata</taxon>
        <taxon>Craniata</taxon>
        <taxon>Vertebrata</taxon>
        <taxon>Euteleostomi</taxon>
        <taxon>Amphibia</taxon>
        <taxon>Batrachia</taxon>
        <taxon>Caudata</taxon>
        <taxon>Salamandroidea</taxon>
        <taxon>Salamandridae</taxon>
        <taxon>Pleurodelinae</taxon>
        <taxon>Pleurodeles</taxon>
    </lineage>
</organism>